<evidence type="ECO:0000259" key="10">
    <source>
        <dbReference type="PROSITE" id="PS51352"/>
    </source>
</evidence>
<feature type="binding site" evidence="8">
    <location>
        <position position="177"/>
    </location>
    <ligand>
        <name>Cu cation</name>
        <dbReference type="ChEBI" id="CHEBI:23378"/>
    </ligand>
</feature>
<evidence type="ECO:0000256" key="8">
    <source>
        <dbReference type="PIRSR" id="PIRSR603782-1"/>
    </source>
</evidence>
<keyword evidence="3" id="KW-0201">Cytochrome c-type biogenesis</keyword>
<comment type="caution">
    <text evidence="11">The sequence shown here is derived from an EMBL/GenBank/DDBJ whole genome shotgun (WGS) entry which is preliminary data.</text>
</comment>
<dbReference type="Proteomes" id="UP000620075">
    <property type="component" value="Unassembled WGS sequence"/>
</dbReference>
<keyword evidence="4" id="KW-0812">Transmembrane</keyword>
<organism evidence="11 12">
    <name type="scientific">Candidatus Dormiibacter inghamiae</name>
    <dbReference type="NCBI Taxonomy" id="3127013"/>
    <lineage>
        <taxon>Bacteria</taxon>
        <taxon>Bacillati</taxon>
        <taxon>Candidatus Dormiibacterota</taxon>
        <taxon>Candidatus Dormibacteria</taxon>
        <taxon>Candidatus Dormibacterales</taxon>
        <taxon>Candidatus Dormibacteraceae</taxon>
        <taxon>Candidatus Dormiibacter</taxon>
    </lineage>
</organism>
<keyword evidence="5 8" id="KW-0186">Copper</keyword>
<dbReference type="RefSeq" id="WP_338180419.1">
    <property type="nucleotide sequence ID" value="NZ_JAEKNQ010000041.1"/>
</dbReference>
<name>A0A934NE24_9BACT</name>
<dbReference type="InterPro" id="IPR036249">
    <property type="entry name" value="Thioredoxin-like_sf"/>
</dbReference>
<feature type="domain" description="Thioredoxin" evidence="10">
    <location>
        <begin position="321"/>
        <end position="456"/>
    </location>
</feature>
<dbReference type="InterPro" id="IPR050553">
    <property type="entry name" value="Thioredoxin_ResA/DsbE_sf"/>
</dbReference>
<dbReference type="GO" id="GO:0017004">
    <property type="term" value="P:cytochrome complex assembly"/>
    <property type="evidence" value="ECO:0007669"/>
    <property type="project" value="UniProtKB-KW"/>
</dbReference>
<dbReference type="Pfam" id="PF00578">
    <property type="entry name" value="AhpC-TSA"/>
    <property type="match status" value="1"/>
</dbReference>
<evidence type="ECO:0000313" key="12">
    <source>
        <dbReference type="Proteomes" id="UP000620075"/>
    </source>
</evidence>
<evidence type="ECO:0000256" key="5">
    <source>
        <dbReference type="ARBA" id="ARBA00023008"/>
    </source>
</evidence>
<dbReference type="CDD" id="cd02968">
    <property type="entry name" value="SCO"/>
    <property type="match status" value="1"/>
</dbReference>
<evidence type="ECO:0000256" key="3">
    <source>
        <dbReference type="ARBA" id="ARBA00022748"/>
    </source>
</evidence>
<dbReference type="GO" id="GO:0016209">
    <property type="term" value="F:antioxidant activity"/>
    <property type="evidence" value="ECO:0007669"/>
    <property type="project" value="InterPro"/>
</dbReference>
<dbReference type="InterPro" id="IPR003782">
    <property type="entry name" value="SCO1/SenC"/>
</dbReference>
<sequence length="456" mass="47689">MSVRLRLLAALLALAALAAGGLTYQLLSLRSSSAPGTLLVLAAAAQPDRLGLTQISIGAGSFAVSGGVPRAPESAKLKELSVRPGSYVLQIPGQPAARKITISSNQVQPLLLAVEGGRVPAGGAYIGDQELNLGLQELGGKLTRPADVSLQDQSGRRLDRSTFTGRDTVVAAFHTNCHQTCPLYTGLLFQLRQTAPDVSLLEVTTDPGSDTSQVLAQYRERIGADWLFATGSQDAVTEFWAPFGIQPSTGDTHTSGLVLIDSHGYVRAAYTGAPDVGGKLPAQLTAELDPAGRELLAGHGEGWGSAQVLEALKTVTASEPSRSGNPAPAFSLAGGDGGSVTLEQFRGRPLILNFWWTGCPPCRQELPALQQFASEHPETSLLLVDNRESQATASRYLHSIGVRAALALDQDGRVAAAYRVAGFPTTVLVGPDGTIRDQQAGPVNEAALAQALTSLH</sequence>
<dbReference type="EMBL" id="JAEKNQ010000041">
    <property type="protein sequence ID" value="MBJ7603798.1"/>
    <property type="molecule type" value="Genomic_DNA"/>
</dbReference>
<evidence type="ECO:0000256" key="7">
    <source>
        <dbReference type="ARBA" id="ARBA00023284"/>
    </source>
</evidence>
<dbReference type="PANTHER" id="PTHR42852">
    <property type="entry name" value="THIOL:DISULFIDE INTERCHANGE PROTEIN DSBE"/>
    <property type="match status" value="1"/>
</dbReference>
<evidence type="ECO:0000256" key="9">
    <source>
        <dbReference type="PIRSR" id="PIRSR603782-2"/>
    </source>
</evidence>
<proteinExistence type="inferred from homology"/>
<evidence type="ECO:0000256" key="2">
    <source>
        <dbReference type="ARBA" id="ARBA00010996"/>
    </source>
</evidence>
<evidence type="ECO:0000256" key="4">
    <source>
        <dbReference type="ARBA" id="ARBA00022968"/>
    </source>
</evidence>
<dbReference type="AlphaFoldDB" id="A0A934NE24"/>
<dbReference type="GO" id="GO:0030313">
    <property type="term" value="C:cell envelope"/>
    <property type="evidence" value="ECO:0007669"/>
    <property type="project" value="UniProtKB-SubCell"/>
</dbReference>
<dbReference type="InterPro" id="IPR013766">
    <property type="entry name" value="Thioredoxin_domain"/>
</dbReference>
<dbReference type="GO" id="GO:0016491">
    <property type="term" value="F:oxidoreductase activity"/>
    <property type="evidence" value="ECO:0007669"/>
    <property type="project" value="InterPro"/>
</dbReference>
<dbReference type="CDD" id="cd02966">
    <property type="entry name" value="TlpA_like_family"/>
    <property type="match status" value="1"/>
</dbReference>
<keyword evidence="8" id="KW-0479">Metal-binding</keyword>
<dbReference type="InterPro" id="IPR000866">
    <property type="entry name" value="AhpC/TSA"/>
</dbReference>
<protein>
    <submittedName>
        <fullName evidence="11">Redoxin domain-containing protein</fullName>
    </submittedName>
</protein>
<keyword evidence="6 9" id="KW-1015">Disulfide bond</keyword>
<comment type="similarity">
    <text evidence="2">Belongs to the SCO1/2 family.</text>
</comment>
<evidence type="ECO:0000256" key="6">
    <source>
        <dbReference type="ARBA" id="ARBA00023157"/>
    </source>
</evidence>
<feature type="binding site" evidence="8">
    <location>
        <position position="181"/>
    </location>
    <ligand>
        <name>Cu cation</name>
        <dbReference type="ChEBI" id="CHEBI:23378"/>
    </ligand>
</feature>
<comment type="subcellular location">
    <subcellularLocation>
        <location evidence="1">Cell envelope</location>
    </subcellularLocation>
</comment>
<evidence type="ECO:0000313" key="11">
    <source>
        <dbReference type="EMBL" id="MBJ7603798.1"/>
    </source>
</evidence>
<dbReference type="PANTHER" id="PTHR42852:SF6">
    <property type="entry name" value="THIOL:DISULFIDE INTERCHANGE PROTEIN DSBE"/>
    <property type="match status" value="1"/>
</dbReference>
<dbReference type="GO" id="GO:0046872">
    <property type="term" value="F:metal ion binding"/>
    <property type="evidence" value="ECO:0007669"/>
    <property type="project" value="UniProtKB-KW"/>
</dbReference>
<accession>A0A934NE24</accession>
<gene>
    <name evidence="11" type="ORF">JF888_11485</name>
</gene>
<dbReference type="Pfam" id="PF02630">
    <property type="entry name" value="SCO1-SenC"/>
    <property type="match status" value="1"/>
</dbReference>
<dbReference type="SUPFAM" id="SSF52833">
    <property type="entry name" value="Thioredoxin-like"/>
    <property type="match status" value="2"/>
</dbReference>
<dbReference type="Gene3D" id="3.40.30.10">
    <property type="entry name" value="Glutaredoxin"/>
    <property type="match status" value="2"/>
</dbReference>
<keyword evidence="7" id="KW-0676">Redox-active center</keyword>
<evidence type="ECO:0000256" key="1">
    <source>
        <dbReference type="ARBA" id="ARBA00004196"/>
    </source>
</evidence>
<feature type="disulfide bond" description="Redox-active" evidence="9">
    <location>
        <begin position="177"/>
        <end position="181"/>
    </location>
</feature>
<reference evidence="11 12" key="1">
    <citation type="submission" date="2020-10" db="EMBL/GenBank/DDBJ databases">
        <title>Ca. Dormibacterota MAGs.</title>
        <authorList>
            <person name="Montgomery K."/>
        </authorList>
    </citation>
    <scope>NUCLEOTIDE SEQUENCE [LARGE SCALE GENOMIC DNA]</scope>
    <source>
        <strain evidence="11">SC8811_S16_3</strain>
    </source>
</reference>
<dbReference type="PROSITE" id="PS51352">
    <property type="entry name" value="THIOREDOXIN_2"/>
    <property type="match status" value="1"/>
</dbReference>
<dbReference type="PROSITE" id="PS00194">
    <property type="entry name" value="THIOREDOXIN_1"/>
    <property type="match status" value="1"/>
</dbReference>
<dbReference type="InterPro" id="IPR017937">
    <property type="entry name" value="Thioredoxin_CS"/>
</dbReference>
<keyword evidence="4" id="KW-0735">Signal-anchor</keyword>